<dbReference type="InterPro" id="IPR000835">
    <property type="entry name" value="HTH_MarR-typ"/>
</dbReference>
<dbReference type="InterPro" id="IPR039422">
    <property type="entry name" value="MarR/SlyA-like"/>
</dbReference>
<dbReference type="AlphaFoldDB" id="A0A6J6CN07"/>
<dbReference type="GO" id="GO:0006950">
    <property type="term" value="P:response to stress"/>
    <property type="evidence" value="ECO:0007669"/>
    <property type="project" value="TreeGrafter"/>
</dbReference>
<dbReference type="PROSITE" id="PS50995">
    <property type="entry name" value="HTH_MARR_2"/>
    <property type="match status" value="1"/>
</dbReference>
<accession>A0A6J6CN07</accession>
<dbReference type="SMART" id="SM00347">
    <property type="entry name" value="HTH_MARR"/>
    <property type="match status" value="1"/>
</dbReference>
<gene>
    <name evidence="2" type="ORF">UFOPK1493_01200</name>
</gene>
<proteinExistence type="predicted"/>
<dbReference type="Pfam" id="PF12802">
    <property type="entry name" value="MarR_2"/>
    <property type="match status" value="1"/>
</dbReference>
<dbReference type="PANTHER" id="PTHR33164:SF57">
    <property type="entry name" value="MARR-FAMILY TRANSCRIPTIONAL REGULATOR"/>
    <property type="match status" value="1"/>
</dbReference>
<evidence type="ECO:0000313" key="2">
    <source>
        <dbReference type="EMBL" id="CAB4552901.1"/>
    </source>
</evidence>
<dbReference type="GO" id="GO:0003700">
    <property type="term" value="F:DNA-binding transcription factor activity"/>
    <property type="evidence" value="ECO:0007669"/>
    <property type="project" value="InterPro"/>
</dbReference>
<dbReference type="InterPro" id="IPR036390">
    <property type="entry name" value="WH_DNA-bd_sf"/>
</dbReference>
<sequence>MERTANLLGALGLALHDRVATVVAEASGRSVVDSAAVNAVGHSPGASVGFVATVLGLTHAGAVRVIDRLERDGLLERRDGVDGRTLGLHLTPAGSRIWRRQLTARARLLDELVAGLPPRDRTALDGLLDQLLDALTTDVAGAEHTCRLCDERSCPQQACPVTLAVEP</sequence>
<name>A0A6J6CN07_9ZZZZ</name>
<dbReference type="InterPro" id="IPR036388">
    <property type="entry name" value="WH-like_DNA-bd_sf"/>
</dbReference>
<dbReference type="PANTHER" id="PTHR33164">
    <property type="entry name" value="TRANSCRIPTIONAL REGULATOR, MARR FAMILY"/>
    <property type="match status" value="1"/>
</dbReference>
<organism evidence="2">
    <name type="scientific">freshwater metagenome</name>
    <dbReference type="NCBI Taxonomy" id="449393"/>
    <lineage>
        <taxon>unclassified sequences</taxon>
        <taxon>metagenomes</taxon>
        <taxon>ecological metagenomes</taxon>
    </lineage>
</organism>
<protein>
    <submittedName>
        <fullName evidence="2">Unannotated protein</fullName>
    </submittedName>
</protein>
<evidence type="ECO:0000259" key="1">
    <source>
        <dbReference type="PROSITE" id="PS50995"/>
    </source>
</evidence>
<reference evidence="2" key="1">
    <citation type="submission" date="2020-05" db="EMBL/GenBank/DDBJ databases">
        <authorList>
            <person name="Chiriac C."/>
            <person name="Salcher M."/>
            <person name="Ghai R."/>
            <person name="Kavagutti S V."/>
        </authorList>
    </citation>
    <scope>NUCLEOTIDE SEQUENCE</scope>
</reference>
<dbReference type="Gene3D" id="1.10.10.10">
    <property type="entry name" value="Winged helix-like DNA-binding domain superfamily/Winged helix DNA-binding domain"/>
    <property type="match status" value="1"/>
</dbReference>
<dbReference type="EMBL" id="CAEZSR010000033">
    <property type="protein sequence ID" value="CAB4552901.1"/>
    <property type="molecule type" value="Genomic_DNA"/>
</dbReference>
<dbReference type="SUPFAM" id="SSF46785">
    <property type="entry name" value="Winged helix' DNA-binding domain"/>
    <property type="match status" value="1"/>
</dbReference>
<feature type="domain" description="HTH marR-type" evidence="1">
    <location>
        <begin position="1"/>
        <end position="133"/>
    </location>
</feature>